<dbReference type="InterPro" id="IPR027417">
    <property type="entry name" value="P-loop_NTPase"/>
</dbReference>
<dbReference type="Gene3D" id="1.20.1560.10">
    <property type="entry name" value="ABC transporter type 1, transmembrane domain"/>
    <property type="match status" value="1"/>
</dbReference>
<dbReference type="SUPFAM" id="SSF90123">
    <property type="entry name" value="ABC transporter transmembrane region"/>
    <property type="match status" value="1"/>
</dbReference>
<feature type="transmembrane region" description="Helical" evidence="5">
    <location>
        <begin position="61"/>
        <end position="79"/>
    </location>
</feature>
<feature type="domain" description="ABC transporter" evidence="6">
    <location>
        <begin position="328"/>
        <end position="567"/>
    </location>
</feature>
<dbReference type="InterPro" id="IPR003439">
    <property type="entry name" value="ABC_transporter-like_ATP-bd"/>
</dbReference>
<keyword evidence="4 5" id="KW-0472">Membrane</keyword>
<evidence type="ECO:0000313" key="8">
    <source>
        <dbReference type="EMBL" id="MBM7415420.1"/>
    </source>
</evidence>
<feature type="transmembrane region" description="Helical" evidence="5">
    <location>
        <begin position="164"/>
        <end position="184"/>
    </location>
</feature>
<reference evidence="8 9" key="1">
    <citation type="submission" date="2021-01" db="EMBL/GenBank/DDBJ databases">
        <title>Genomics of switchgrass bacterial isolates.</title>
        <authorList>
            <person name="Shade A."/>
        </authorList>
    </citation>
    <scope>NUCLEOTIDE SEQUENCE [LARGE SCALE GENOMIC DNA]</scope>
    <source>
        <strain evidence="8 9">PvP111</strain>
    </source>
</reference>
<feature type="transmembrane region" description="Helical" evidence="5">
    <location>
        <begin position="137"/>
        <end position="158"/>
    </location>
</feature>
<evidence type="ECO:0000256" key="3">
    <source>
        <dbReference type="ARBA" id="ARBA00022989"/>
    </source>
</evidence>
<dbReference type="PANTHER" id="PTHR43394">
    <property type="entry name" value="ATP-DEPENDENT PERMEASE MDL1, MITOCHONDRIAL"/>
    <property type="match status" value="1"/>
</dbReference>
<dbReference type="Gene3D" id="3.40.50.300">
    <property type="entry name" value="P-loop containing nucleotide triphosphate hydrolases"/>
    <property type="match status" value="1"/>
</dbReference>
<dbReference type="InterPro" id="IPR011527">
    <property type="entry name" value="ABC1_TM_dom"/>
</dbReference>
<keyword evidence="9" id="KW-1185">Reference proteome</keyword>
<dbReference type="Proteomes" id="UP000703038">
    <property type="component" value="Unassembled WGS sequence"/>
</dbReference>
<feature type="domain" description="ABC transmembrane type-1" evidence="7">
    <location>
        <begin position="25"/>
        <end position="299"/>
    </location>
</feature>
<dbReference type="PANTHER" id="PTHR43394:SF1">
    <property type="entry name" value="ATP-BINDING CASSETTE SUB-FAMILY B MEMBER 10, MITOCHONDRIAL"/>
    <property type="match status" value="1"/>
</dbReference>
<sequence>MHDAPPSTGGAILRRTTRRHRVRLVGSSALFCVHQFCETMVPVAIGLIIGRAVETGDVTAMIVSLLGLAGLFVVLSYAYRIGARIIVVAIEREAHLLRVEVAGRVLDPRGVQVDLGPGELLTVSTSDAEKTSWALDAIARVAAAVTALVVTAVALLVIDVPLGLAVVIGTPVLLLLLQLCAPFLTRAATDQQAEVARVSGLATDLVSGVRPLRGIGAEDVASRRFVQSSRRALAATMRLARGNSVYLGVSATVGALLSAAVAGTAGFLALEGRISVAELITVVGLAQFLIEPLSSLSRLPGFLAVIRGSADRLALVLGADPVVTSTGTRSPDTSSVGLDDLSYGTLAHLDLHLERGEIVGVVAYRPQDADALAAVLSGQVSPDDVTGRLTVGGVDVTELALPEVRRTVLVEPHTSDLFAGTVRSNIALDRGSDLDAAVTASAVTDIVAMHDGGLDHPVTDRGASLSGGQRQRVALARALAAQPPVLVLHDPTTAVDAVTEHAIATGIAGLRHDGDARTQTTVLITTSPALLAVTDRVVVLDEGQVATVGTHHGLAETDERYREAVLR</sequence>
<feature type="transmembrane region" description="Helical" evidence="5">
    <location>
        <begin position="24"/>
        <end position="49"/>
    </location>
</feature>
<dbReference type="Pfam" id="PF00664">
    <property type="entry name" value="ABC_membrane"/>
    <property type="match status" value="1"/>
</dbReference>
<dbReference type="CDD" id="cd07346">
    <property type="entry name" value="ABC_6TM_exporters"/>
    <property type="match status" value="1"/>
</dbReference>
<dbReference type="PROSITE" id="PS50929">
    <property type="entry name" value="ABC_TM1F"/>
    <property type="match status" value="1"/>
</dbReference>
<evidence type="ECO:0000256" key="2">
    <source>
        <dbReference type="ARBA" id="ARBA00022692"/>
    </source>
</evidence>
<evidence type="ECO:0000259" key="7">
    <source>
        <dbReference type="PROSITE" id="PS50929"/>
    </source>
</evidence>
<feature type="transmembrane region" description="Helical" evidence="5">
    <location>
        <begin position="245"/>
        <end position="268"/>
    </location>
</feature>
<dbReference type="GO" id="GO:0005524">
    <property type="term" value="F:ATP binding"/>
    <property type="evidence" value="ECO:0007669"/>
    <property type="project" value="UniProtKB-KW"/>
</dbReference>
<dbReference type="RefSeq" id="WP_204868468.1">
    <property type="nucleotide sequence ID" value="NZ_JAFBBK010000001.1"/>
</dbReference>
<name>A0ABS2KU02_9NOCA</name>
<comment type="caution">
    <text evidence="8">The sequence shown here is derived from an EMBL/GenBank/DDBJ whole genome shotgun (WGS) entry which is preliminary data.</text>
</comment>
<evidence type="ECO:0000313" key="9">
    <source>
        <dbReference type="Proteomes" id="UP000703038"/>
    </source>
</evidence>
<evidence type="ECO:0000256" key="5">
    <source>
        <dbReference type="SAM" id="Phobius"/>
    </source>
</evidence>
<protein>
    <submittedName>
        <fullName evidence="8">ABC transport system ATP-binding protein</fullName>
    </submittedName>
</protein>
<dbReference type="InterPro" id="IPR039421">
    <property type="entry name" value="Type_1_exporter"/>
</dbReference>
<keyword evidence="8" id="KW-0067">ATP-binding</keyword>
<organism evidence="8 9">
    <name type="scientific">Rhodococcoides corynebacterioides</name>
    <dbReference type="NCBI Taxonomy" id="53972"/>
    <lineage>
        <taxon>Bacteria</taxon>
        <taxon>Bacillati</taxon>
        <taxon>Actinomycetota</taxon>
        <taxon>Actinomycetes</taxon>
        <taxon>Mycobacteriales</taxon>
        <taxon>Nocardiaceae</taxon>
        <taxon>Rhodococcoides</taxon>
    </lineage>
</organism>
<evidence type="ECO:0000259" key="6">
    <source>
        <dbReference type="PROSITE" id="PS50893"/>
    </source>
</evidence>
<accession>A0ABS2KU02</accession>
<dbReference type="InterPro" id="IPR017871">
    <property type="entry name" value="ABC_transporter-like_CS"/>
</dbReference>
<evidence type="ECO:0000256" key="4">
    <source>
        <dbReference type="ARBA" id="ARBA00023136"/>
    </source>
</evidence>
<gene>
    <name evidence="8" type="ORF">JOE42_002153</name>
</gene>
<keyword evidence="2 5" id="KW-0812">Transmembrane</keyword>
<dbReference type="PROSITE" id="PS00211">
    <property type="entry name" value="ABC_TRANSPORTER_1"/>
    <property type="match status" value="1"/>
</dbReference>
<proteinExistence type="predicted"/>
<dbReference type="SUPFAM" id="SSF52540">
    <property type="entry name" value="P-loop containing nucleoside triphosphate hydrolases"/>
    <property type="match status" value="1"/>
</dbReference>
<dbReference type="EMBL" id="JAFBBK010000001">
    <property type="protein sequence ID" value="MBM7415420.1"/>
    <property type="molecule type" value="Genomic_DNA"/>
</dbReference>
<keyword evidence="3 5" id="KW-1133">Transmembrane helix</keyword>
<evidence type="ECO:0000256" key="1">
    <source>
        <dbReference type="ARBA" id="ARBA00004651"/>
    </source>
</evidence>
<dbReference type="PROSITE" id="PS50893">
    <property type="entry name" value="ABC_TRANSPORTER_2"/>
    <property type="match status" value="1"/>
</dbReference>
<keyword evidence="8" id="KW-0547">Nucleotide-binding</keyword>
<dbReference type="InterPro" id="IPR036640">
    <property type="entry name" value="ABC1_TM_sf"/>
</dbReference>
<dbReference type="Pfam" id="PF00005">
    <property type="entry name" value="ABC_tran"/>
    <property type="match status" value="1"/>
</dbReference>
<comment type="subcellular location">
    <subcellularLocation>
        <location evidence="1">Cell membrane</location>
        <topology evidence="1">Multi-pass membrane protein</topology>
    </subcellularLocation>
</comment>